<dbReference type="Proteomes" id="UP000199643">
    <property type="component" value="Unassembled WGS sequence"/>
</dbReference>
<dbReference type="OrthoDB" id="669028at2"/>
<dbReference type="AlphaFoldDB" id="A0A1G7P5X2"/>
<evidence type="ECO:0000313" key="2">
    <source>
        <dbReference type="Proteomes" id="UP000199643"/>
    </source>
</evidence>
<accession>A0A1G7P5X2</accession>
<sequence length="150" mass="17243">MDKIYELKGNKITVGLEPKLIRVYSDAQLWAYLEGTAAVRLKRFELLVNAIKADYEQHFNQALAISNASLIVEILVHVYCDYLGLHFNRIIKIKWIQALVKKLLKRAEVVDCGEKSVDSNRWVWDLLAGSQSLFISILPKKLNAKNIKHH</sequence>
<organism evidence="1 2">
    <name type="scientific">Pedobacter terrae</name>
    <dbReference type="NCBI Taxonomy" id="405671"/>
    <lineage>
        <taxon>Bacteria</taxon>
        <taxon>Pseudomonadati</taxon>
        <taxon>Bacteroidota</taxon>
        <taxon>Sphingobacteriia</taxon>
        <taxon>Sphingobacteriales</taxon>
        <taxon>Sphingobacteriaceae</taxon>
        <taxon>Pedobacter</taxon>
    </lineage>
</organism>
<protein>
    <submittedName>
        <fullName evidence="1">Uncharacterized protein</fullName>
    </submittedName>
</protein>
<evidence type="ECO:0000313" key="1">
    <source>
        <dbReference type="EMBL" id="SDF81634.1"/>
    </source>
</evidence>
<keyword evidence="2" id="KW-1185">Reference proteome</keyword>
<reference evidence="2" key="1">
    <citation type="submission" date="2016-10" db="EMBL/GenBank/DDBJ databases">
        <authorList>
            <person name="Varghese N."/>
            <person name="Submissions S."/>
        </authorList>
    </citation>
    <scope>NUCLEOTIDE SEQUENCE [LARGE SCALE GENOMIC DNA]</scope>
    <source>
        <strain evidence="2">DSM 17933</strain>
    </source>
</reference>
<name>A0A1G7P5X2_9SPHI</name>
<proteinExistence type="predicted"/>
<dbReference type="RefSeq" id="WP_090496585.1">
    <property type="nucleotide sequence ID" value="NZ_FNCH01000001.1"/>
</dbReference>
<dbReference type="EMBL" id="FNCH01000001">
    <property type="protein sequence ID" value="SDF81634.1"/>
    <property type="molecule type" value="Genomic_DNA"/>
</dbReference>
<gene>
    <name evidence="1" type="ORF">SAMN05421827_101642</name>
</gene>